<dbReference type="HAMAP" id="MF_01020">
    <property type="entry name" value="HisE"/>
    <property type="match status" value="1"/>
</dbReference>
<dbReference type="EMBL" id="JACSRA010000033">
    <property type="protein sequence ID" value="MBD7913011.1"/>
    <property type="molecule type" value="Genomic_DNA"/>
</dbReference>
<dbReference type="RefSeq" id="WP_143318169.1">
    <property type="nucleotide sequence ID" value="NZ_JACSRA010000033.1"/>
</dbReference>
<dbReference type="SUPFAM" id="SSF101386">
    <property type="entry name" value="all-alpha NTP pyrophosphatases"/>
    <property type="match status" value="1"/>
</dbReference>
<evidence type="ECO:0000256" key="4">
    <source>
        <dbReference type="ARBA" id="ARBA00022490"/>
    </source>
</evidence>
<dbReference type="Gene3D" id="1.10.287.1080">
    <property type="entry name" value="MazG-like"/>
    <property type="match status" value="1"/>
</dbReference>
<evidence type="ECO:0000256" key="1">
    <source>
        <dbReference type="ARBA" id="ARBA00001460"/>
    </source>
</evidence>
<evidence type="ECO:0000256" key="7">
    <source>
        <dbReference type="ARBA" id="ARBA00022801"/>
    </source>
</evidence>
<evidence type="ECO:0000256" key="6">
    <source>
        <dbReference type="ARBA" id="ARBA00022741"/>
    </source>
</evidence>
<keyword evidence="7 10" id="KW-0378">Hydrolase</keyword>
<evidence type="ECO:0000256" key="8">
    <source>
        <dbReference type="ARBA" id="ARBA00022840"/>
    </source>
</evidence>
<evidence type="ECO:0000256" key="10">
    <source>
        <dbReference type="HAMAP-Rule" id="MF_01020"/>
    </source>
</evidence>
<evidence type="ECO:0000313" key="12">
    <source>
        <dbReference type="Proteomes" id="UP000627781"/>
    </source>
</evidence>
<comment type="subcellular location">
    <subcellularLocation>
        <location evidence="2 10">Cytoplasm</location>
    </subcellularLocation>
</comment>
<dbReference type="PANTHER" id="PTHR42945:SF9">
    <property type="entry name" value="HISTIDINE BIOSYNTHESIS BIFUNCTIONAL PROTEIN HISIE"/>
    <property type="match status" value="1"/>
</dbReference>
<dbReference type="Proteomes" id="UP000627781">
    <property type="component" value="Unassembled WGS sequence"/>
</dbReference>
<comment type="pathway">
    <text evidence="3 10">Amino-acid biosynthesis; L-histidine biosynthesis; L-histidine from 5-phospho-alpha-D-ribose 1-diphosphate: step 2/9.</text>
</comment>
<comment type="catalytic activity">
    <reaction evidence="1 10">
        <text>1-(5-phospho-beta-D-ribosyl)-ATP + H2O = 1-(5-phospho-beta-D-ribosyl)-5'-AMP + diphosphate + H(+)</text>
        <dbReference type="Rhea" id="RHEA:22828"/>
        <dbReference type="ChEBI" id="CHEBI:15377"/>
        <dbReference type="ChEBI" id="CHEBI:15378"/>
        <dbReference type="ChEBI" id="CHEBI:33019"/>
        <dbReference type="ChEBI" id="CHEBI:59457"/>
        <dbReference type="ChEBI" id="CHEBI:73183"/>
        <dbReference type="EC" id="3.6.1.31"/>
    </reaction>
</comment>
<dbReference type="CDD" id="cd11534">
    <property type="entry name" value="NTP-PPase_HisIE_like"/>
    <property type="match status" value="1"/>
</dbReference>
<keyword evidence="6 10" id="KW-0547">Nucleotide-binding</keyword>
<dbReference type="InterPro" id="IPR008179">
    <property type="entry name" value="HisE"/>
</dbReference>
<sequence>MSSVIKELYSTILDRKKGGDEGSYTVYLFNKGKEKILKKVGEEATEVVISSLSENKVDQVNEICDLTYHLLVLMAELEIPVEMVEEELIRRESKTNNFKGERKEIQNL</sequence>
<keyword evidence="8 10" id="KW-0067">ATP-binding</keyword>
<protein>
    <recommendedName>
        <fullName evidence="10">Phosphoribosyl-ATP pyrophosphatase</fullName>
        <shortName evidence="10">PRA-PH</shortName>
        <ecNumber evidence="10">3.6.1.31</ecNumber>
    </recommendedName>
</protein>
<organism evidence="11 12">
    <name type="scientific">Clostridium cibarium</name>
    <dbReference type="NCBI Taxonomy" id="2762247"/>
    <lineage>
        <taxon>Bacteria</taxon>
        <taxon>Bacillati</taxon>
        <taxon>Bacillota</taxon>
        <taxon>Clostridia</taxon>
        <taxon>Eubacteriales</taxon>
        <taxon>Clostridiaceae</taxon>
        <taxon>Clostridium</taxon>
    </lineage>
</organism>
<comment type="similarity">
    <text evidence="10">Belongs to the PRA-PH family.</text>
</comment>
<evidence type="ECO:0000256" key="2">
    <source>
        <dbReference type="ARBA" id="ARBA00004496"/>
    </source>
</evidence>
<keyword evidence="5 10" id="KW-0028">Amino-acid biosynthesis</keyword>
<evidence type="ECO:0000313" key="11">
    <source>
        <dbReference type="EMBL" id="MBD7913011.1"/>
    </source>
</evidence>
<dbReference type="InterPro" id="IPR021130">
    <property type="entry name" value="PRib-ATP_PPHydrolase-like"/>
</dbReference>
<evidence type="ECO:0000256" key="5">
    <source>
        <dbReference type="ARBA" id="ARBA00022605"/>
    </source>
</evidence>
<evidence type="ECO:0000256" key="9">
    <source>
        <dbReference type="ARBA" id="ARBA00023102"/>
    </source>
</evidence>
<accession>A0ABR8PXW0</accession>
<keyword evidence="4 10" id="KW-0963">Cytoplasm</keyword>
<dbReference type="GO" id="GO:0004636">
    <property type="term" value="F:phosphoribosyl-ATP diphosphatase activity"/>
    <property type="evidence" value="ECO:0007669"/>
    <property type="project" value="UniProtKB-EC"/>
</dbReference>
<keyword evidence="12" id="KW-1185">Reference proteome</keyword>
<proteinExistence type="inferred from homology"/>
<dbReference type="EC" id="3.6.1.31" evidence="10"/>
<dbReference type="NCBIfam" id="TIGR03188">
    <property type="entry name" value="histidine_hisI"/>
    <property type="match status" value="1"/>
</dbReference>
<reference evidence="11 12" key="1">
    <citation type="submission" date="2020-08" db="EMBL/GenBank/DDBJ databases">
        <title>A Genomic Blueprint of the Chicken Gut Microbiome.</title>
        <authorList>
            <person name="Gilroy R."/>
            <person name="Ravi A."/>
            <person name="Getino M."/>
            <person name="Pursley I."/>
            <person name="Horton D.L."/>
            <person name="Alikhan N.-F."/>
            <person name="Baker D."/>
            <person name="Gharbi K."/>
            <person name="Hall N."/>
            <person name="Watson M."/>
            <person name="Adriaenssens E.M."/>
            <person name="Foster-Nyarko E."/>
            <person name="Jarju S."/>
            <person name="Secka A."/>
            <person name="Antonio M."/>
            <person name="Oren A."/>
            <person name="Chaudhuri R."/>
            <person name="La Ragione R.M."/>
            <person name="Hildebrand F."/>
            <person name="Pallen M.J."/>
        </authorList>
    </citation>
    <scope>NUCLEOTIDE SEQUENCE [LARGE SCALE GENOMIC DNA]</scope>
    <source>
        <strain evidence="11 12">Sa3CVN1</strain>
    </source>
</reference>
<name>A0ABR8PXW0_9CLOT</name>
<gene>
    <name evidence="10 11" type="primary">hisE</name>
    <name evidence="11" type="ORF">H9661_16790</name>
</gene>
<evidence type="ECO:0000256" key="3">
    <source>
        <dbReference type="ARBA" id="ARBA00005204"/>
    </source>
</evidence>
<comment type="caution">
    <text evidence="11">The sequence shown here is derived from an EMBL/GenBank/DDBJ whole genome shotgun (WGS) entry which is preliminary data.</text>
</comment>
<keyword evidence="9 10" id="KW-0368">Histidine biosynthesis</keyword>
<dbReference type="PANTHER" id="PTHR42945">
    <property type="entry name" value="HISTIDINE BIOSYNTHESIS BIFUNCTIONAL PROTEIN"/>
    <property type="match status" value="1"/>
</dbReference>
<dbReference type="Pfam" id="PF01503">
    <property type="entry name" value="PRA-PH"/>
    <property type="match status" value="1"/>
</dbReference>